<evidence type="ECO:0000313" key="7">
    <source>
        <dbReference type="EMBL" id="AHF14959.1"/>
    </source>
</evidence>
<evidence type="ECO:0000256" key="4">
    <source>
        <dbReference type="ARBA" id="ARBA00022679"/>
    </source>
</evidence>
<feature type="domain" description="Aminotransferase class I/classII large" evidence="6">
    <location>
        <begin position="44"/>
        <end position="396"/>
    </location>
</feature>
<accession>W0F0I4</accession>
<keyword evidence="8" id="KW-1185">Reference proteome</keyword>
<dbReference type="OrthoDB" id="9813612at2"/>
<evidence type="ECO:0000313" key="8">
    <source>
        <dbReference type="Proteomes" id="UP000003586"/>
    </source>
</evidence>
<dbReference type="GO" id="GO:0008483">
    <property type="term" value="F:transaminase activity"/>
    <property type="evidence" value="ECO:0007669"/>
    <property type="project" value="UniProtKB-KW"/>
</dbReference>
<dbReference type="SUPFAM" id="SSF53383">
    <property type="entry name" value="PLP-dependent transferases"/>
    <property type="match status" value="1"/>
</dbReference>
<dbReference type="InterPro" id="IPR015421">
    <property type="entry name" value="PyrdxlP-dep_Trfase_major"/>
</dbReference>
<dbReference type="CDD" id="cd00609">
    <property type="entry name" value="AAT_like"/>
    <property type="match status" value="1"/>
</dbReference>
<dbReference type="InterPro" id="IPR015424">
    <property type="entry name" value="PyrdxlP-dep_Trfase"/>
</dbReference>
<keyword evidence="3 7" id="KW-0032">Aminotransferase</keyword>
<dbReference type="InterPro" id="IPR015422">
    <property type="entry name" value="PyrdxlP-dep_Trfase_small"/>
</dbReference>
<evidence type="ECO:0000259" key="6">
    <source>
        <dbReference type="Pfam" id="PF00155"/>
    </source>
</evidence>
<dbReference type="RefSeq" id="WP_008585100.1">
    <property type="nucleotide sequence ID" value="NZ_CP007035.1"/>
</dbReference>
<proteinExistence type="inferred from homology"/>
<evidence type="ECO:0000256" key="3">
    <source>
        <dbReference type="ARBA" id="ARBA00022576"/>
    </source>
</evidence>
<dbReference type="GO" id="GO:0030170">
    <property type="term" value="F:pyridoxal phosphate binding"/>
    <property type="evidence" value="ECO:0007669"/>
    <property type="project" value="InterPro"/>
</dbReference>
<evidence type="ECO:0000256" key="1">
    <source>
        <dbReference type="ARBA" id="ARBA00001933"/>
    </source>
</evidence>
<evidence type="ECO:0000256" key="5">
    <source>
        <dbReference type="ARBA" id="ARBA00022898"/>
    </source>
</evidence>
<protein>
    <submittedName>
        <fullName evidence="7">Aminotransferase</fullName>
    </submittedName>
</protein>
<keyword evidence="4 7" id="KW-0808">Transferase</keyword>
<dbReference type="KEGG" id="nso:NIASO_06910"/>
<dbReference type="PANTHER" id="PTHR46383:SF1">
    <property type="entry name" value="ASPARTATE AMINOTRANSFERASE"/>
    <property type="match status" value="1"/>
</dbReference>
<dbReference type="eggNOG" id="COG0436">
    <property type="taxonomic scope" value="Bacteria"/>
</dbReference>
<dbReference type="Proteomes" id="UP000003586">
    <property type="component" value="Chromosome"/>
</dbReference>
<dbReference type="GO" id="GO:0006520">
    <property type="term" value="P:amino acid metabolic process"/>
    <property type="evidence" value="ECO:0007669"/>
    <property type="project" value="InterPro"/>
</dbReference>
<dbReference type="Gene3D" id="3.90.1150.10">
    <property type="entry name" value="Aspartate Aminotransferase, domain 1"/>
    <property type="match status" value="1"/>
</dbReference>
<keyword evidence="5" id="KW-0663">Pyridoxal phosphate</keyword>
<dbReference type="STRING" id="929713.NIASO_06910"/>
<reference evidence="7 8" key="1">
    <citation type="submission" date="2013-12" db="EMBL/GenBank/DDBJ databases">
        <authorList>
            <consortium name="DOE Joint Genome Institute"/>
            <person name="Eisen J."/>
            <person name="Huntemann M."/>
            <person name="Han J."/>
            <person name="Chen A."/>
            <person name="Kyrpides N."/>
            <person name="Mavromatis K."/>
            <person name="Markowitz V."/>
            <person name="Palaniappan K."/>
            <person name="Ivanova N."/>
            <person name="Schaumberg A."/>
            <person name="Pati A."/>
            <person name="Liolios K."/>
            <person name="Nordberg H.P."/>
            <person name="Cantor M.N."/>
            <person name="Hua S.X."/>
            <person name="Woyke T."/>
        </authorList>
    </citation>
    <scope>NUCLEOTIDE SEQUENCE [LARGE SCALE GENOMIC DNA]</scope>
    <source>
        <strain evidence="8">DSM 19437</strain>
    </source>
</reference>
<evidence type="ECO:0000256" key="2">
    <source>
        <dbReference type="ARBA" id="ARBA00007441"/>
    </source>
</evidence>
<dbReference type="PANTHER" id="PTHR46383">
    <property type="entry name" value="ASPARTATE AMINOTRANSFERASE"/>
    <property type="match status" value="1"/>
</dbReference>
<comment type="cofactor">
    <cofactor evidence="1">
        <name>pyridoxal 5'-phosphate</name>
        <dbReference type="ChEBI" id="CHEBI:597326"/>
    </cofactor>
</comment>
<sequence length="408" mass="45659">MKLSHLAETLSASKILAISNAVKERVRNGEIIHNYTVGDFDPSIFPIPVLLEKEIIRAYQQKQTNYPIAEGNPELRKVLSDYLQTFQRHHYKPSEILVAAGGRPLIYTTYQVIVDPGDVIIYPVPSWNNEYYAELTRATPCVIHTKAENNFMPTAAEIKPFIRDAVLLALCSPQNPTGTFFSAEQLKAVCELVVQENERRGANRKKLYILFDNIYNLLTYNDGAADPVAVCPEVRPYTIYIDAISKGFAATGVRVGWCYGPEPVIAKMKAVLSHMGAWAPNPEQVALANFLRHQDSVKDFLISFKEKLQLRLELIYNAIMKFKKEGLPVEAIAPQASIYLSLKIDIPGDFTPLLLNEAGIAVLPFSVFGAVNAANWYRLSVGTCKEEDITPLLEKLRHVLENSLATIH</sequence>
<dbReference type="InterPro" id="IPR050596">
    <property type="entry name" value="AspAT/PAT-like"/>
</dbReference>
<comment type="similarity">
    <text evidence="2">Belongs to the class-I pyridoxal-phosphate-dependent aminotransferase family.</text>
</comment>
<dbReference type="HOGENOM" id="CLU_017584_4_3_10"/>
<dbReference type="AlphaFoldDB" id="W0F0I4"/>
<dbReference type="Pfam" id="PF00155">
    <property type="entry name" value="Aminotran_1_2"/>
    <property type="match status" value="1"/>
</dbReference>
<dbReference type="InterPro" id="IPR004839">
    <property type="entry name" value="Aminotransferase_I/II_large"/>
</dbReference>
<dbReference type="EMBL" id="CP007035">
    <property type="protein sequence ID" value="AHF14959.1"/>
    <property type="molecule type" value="Genomic_DNA"/>
</dbReference>
<name>W0F0I4_9BACT</name>
<organism evidence="7 8">
    <name type="scientific">Niabella soli DSM 19437</name>
    <dbReference type="NCBI Taxonomy" id="929713"/>
    <lineage>
        <taxon>Bacteria</taxon>
        <taxon>Pseudomonadati</taxon>
        <taxon>Bacteroidota</taxon>
        <taxon>Chitinophagia</taxon>
        <taxon>Chitinophagales</taxon>
        <taxon>Chitinophagaceae</taxon>
        <taxon>Niabella</taxon>
    </lineage>
</organism>
<gene>
    <name evidence="7" type="ORF">NIASO_06910</name>
</gene>
<dbReference type="Gene3D" id="3.40.640.10">
    <property type="entry name" value="Type I PLP-dependent aspartate aminotransferase-like (Major domain)"/>
    <property type="match status" value="1"/>
</dbReference>